<organism evidence="1 2">
    <name type="scientific">Rubroshorea leprosula</name>
    <dbReference type="NCBI Taxonomy" id="152421"/>
    <lineage>
        <taxon>Eukaryota</taxon>
        <taxon>Viridiplantae</taxon>
        <taxon>Streptophyta</taxon>
        <taxon>Embryophyta</taxon>
        <taxon>Tracheophyta</taxon>
        <taxon>Spermatophyta</taxon>
        <taxon>Magnoliopsida</taxon>
        <taxon>eudicotyledons</taxon>
        <taxon>Gunneridae</taxon>
        <taxon>Pentapetalae</taxon>
        <taxon>rosids</taxon>
        <taxon>malvids</taxon>
        <taxon>Malvales</taxon>
        <taxon>Dipterocarpaceae</taxon>
        <taxon>Rubroshorea</taxon>
    </lineage>
</organism>
<name>A0AAV5MHD0_9ROSI</name>
<dbReference type="Proteomes" id="UP001054252">
    <property type="component" value="Unassembled WGS sequence"/>
</dbReference>
<dbReference type="EMBL" id="BPVZ01000288">
    <property type="protein sequence ID" value="GKV49175.1"/>
    <property type="molecule type" value="Genomic_DNA"/>
</dbReference>
<evidence type="ECO:0000313" key="1">
    <source>
        <dbReference type="EMBL" id="GKV49175.1"/>
    </source>
</evidence>
<evidence type="ECO:0000313" key="2">
    <source>
        <dbReference type="Proteomes" id="UP001054252"/>
    </source>
</evidence>
<accession>A0AAV5MHD0</accession>
<proteinExistence type="predicted"/>
<sequence length="117" mass="12915">MGCESSAGGYIRRHDGEQGGVANQNDEKDLAWLIERYPSLSYYPKLNSDSSGFSQTAEKHVNVMIVAVDDNEHSTYALEWTMLLLPSISLLLLLSSPDVVTCEFGVMKLIVSLEFVA</sequence>
<gene>
    <name evidence="1" type="ORF">SLEP1_g55938</name>
</gene>
<keyword evidence="2" id="KW-1185">Reference proteome</keyword>
<comment type="caution">
    <text evidence="1">The sequence shown here is derived from an EMBL/GenBank/DDBJ whole genome shotgun (WGS) entry which is preliminary data.</text>
</comment>
<dbReference type="AlphaFoldDB" id="A0AAV5MHD0"/>
<protein>
    <submittedName>
        <fullName evidence="1">Uncharacterized protein</fullName>
    </submittedName>
</protein>
<reference evidence="1 2" key="1">
    <citation type="journal article" date="2021" name="Commun. Biol.">
        <title>The genome of Shorea leprosula (Dipterocarpaceae) highlights the ecological relevance of drought in aseasonal tropical rainforests.</title>
        <authorList>
            <person name="Ng K.K.S."/>
            <person name="Kobayashi M.J."/>
            <person name="Fawcett J.A."/>
            <person name="Hatakeyama M."/>
            <person name="Paape T."/>
            <person name="Ng C.H."/>
            <person name="Ang C.C."/>
            <person name="Tnah L.H."/>
            <person name="Lee C.T."/>
            <person name="Nishiyama T."/>
            <person name="Sese J."/>
            <person name="O'Brien M.J."/>
            <person name="Copetti D."/>
            <person name="Mohd Noor M.I."/>
            <person name="Ong R.C."/>
            <person name="Putra M."/>
            <person name="Sireger I.Z."/>
            <person name="Indrioko S."/>
            <person name="Kosugi Y."/>
            <person name="Izuno A."/>
            <person name="Isagi Y."/>
            <person name="Lee S.L."/>
            <person name="Shimizu K.K."/>
        </authorList>
    </citation>
    <scope>NUCLEOTIDE SEQUENCE [LARGE SCALE GENOMIC DNA]</scope>
    <source>
        <strain evidence="1">214</strain>
    </source>
</reference>